<keyword evidence="1" id="KW-0238">DNA-binding</keyword>
<accession>A0A8J8FHK3</accession>
<dbReference type="Gene3D" id="1.10.260.40">
    <property type="entry name" value="lambda repressor-like DNA-binding domains"/>
    <property type="match status" value="1"/>
</dbReference>
<sequence length="82" mass="9665">MNKKSRPSEQYIQENREVIGKQIRTFRENKGFSQDELAEIMEVNRSTISKVETGKFAITIDYLVKFAWYLDFDISVLEKKGK</sequence>
<keyword evidence="4" id="KW-1185">Reference proteome</keyword>
<dbReference type="AlphaFoldDB" id="A0A8J8FHK3"/>
<organism evidence="3 4">
    <name type="scientific">Limnovirga soli</name>
    <dbReference type="NCBI Taxonomy" id="2656915"/>
    <lineage>
        <taxon>Bacteria</taxon>
        <taxon>Pseudomonadati</taxon>
        <taxon>Bacteroidota</taxon>
        <taxon>Chitinophagia</taxon>
        <taxon>Chitinophagales</taxon>
        <taxon>Chitinophagaceae</taxon>
        <taxon>Limnovirga</taxon>
    </lineage>
</organism>
<dbReference type="GO" id="GO:0003677">
    <property type="term" value="F:DNA binding"/>
    <property type="evidence" value="ECO:0007669"/>
    <property type="project" value="UniProtKB-KW"/>
</dbReference>
<dbReference type="PANTHER" id="PTHR46558:SF4">
    <property type="entry name" value="DNA-BIDING PHAGE PROTEIN"/>
    <property type="match status" value="1"/>
</dbReference>
<dbReference type="CDD" id="cd00093">
    <property type="entry name" value="HTH_XRE"/>
    <property type="match status" value="1"/>
</dbReference>
<evidence type="ECO:0000313" key="3">
    <source>
        <dbReference type="EMBL" id="NNV57308.1"/>
    </source>
</evidence>
<dbReference type="PANTHER" id="PTHR46558">
    <property type="entry name" value="TRACRIPTIONAL REGULATORY PROTEIN-RELATED-RELATED"/>
    <property type="match status" value="1"/>
</dbReference>
<dbReference type="EMBL" id="WHPF01000014">
    <property type="protein sequence ID" value="NNV57308.1"/>
    <property type="molecule type" value="Genomic_DNA"/>
</dbReference>
<dbReference type="InterPro" id="IPR001387">
    <property type="entry name" value="Cro/C1-type_HTH"/>
</dbReference>
<evidence type="ECO:0000256" key="1">
    <source>
        <dbReference type="ARBA" id="ARBA00023125"/>
    </source>
</evidence>
<dbReference type="RefSeq" id="WP_171609256.1">
    <property type="nucleotide sequence ID" value="NZ_WHPF01000014.1"/>
</dbReference>
<dbReference type="PROSITE" id="PS50943">
    <property type="entry name" value="HTH_CROC1"/>
    <property type="match status" value="1"/>
</dbReference>
<feature type="domain" description="HTH cro/C1-type" evidence="2">
    <location>
        <begin position="23"/>
        <end position="77"/>
    </location>
</feature>
<comment type="caution">
    <text evidence="3">The sequence shown here is derived from an EMBL/GenBank/DDBJ whole genome shotgun (WGS) entry which is preliminary data.</text>
</comment>
<dbReference type="InterPro" id="IPR010982">
    <property type="entry name" value="Lambda_DNA-bd_dom_sf"/>
</dbReference>
<dbReference type="SUPFAM" id="SSF47413">
    <property type="entry name" value="lambda repressor-like DNA-binding domains"/>
    <property type="match status" value="1"/>
</dbReference>
<dbReference type="Proteomes" id="UP000598971">
    <property type="component" value="Unassembled WGS sequence"/>
</dbReference>
<evidence type="ECO:0000259" key="2">
    <source>
        <dbReference type="PROSITE" id="PS50943"/>
    </source>
</evidence>
<evidence type="ECO:0000313" key="4">
    <source>
        <dbReference type="Proteomes" id="UP000598971"/>
    </source>
</evidence>
<proteinExistence type="predicted"/>
<protein>
    <submittedName>
        <fullName evidence="3">Helix-turn-helix domain-containing protein</fullName>
    </submittedName>
</protein>
<dbReference type="SMART" id="SM00530">
    <property type="entry name" value="HTH_XRE"/>
    <property type="match status" value="1"/>
</dbReference>
<name>A0A8J8FHK3_9BACT</name>
<reference evidence="3" key="1">
    <citation type="submission" date="2019-10" db="EMBL/GenBank/DDBJ databases">
        <title>Draft genome sequence of Panacibacter sp. KCS-6.</title>
        <authorList>
            <person name="Yim K.J."/>
        </authorList>
    </citation>
    <scope>NUCLEOTIDE SEQUENCE</scope>
    <source>
        <strain evidence="3">KCS-6</strain>
    </source>
</reference>
<dbReference type="Pfam" id="PF01381">
    <property type="entry name" value="HTH_3"/>
    <property type="match status" value="1"/>
</dbReference>
<gene>
    <name evidence="3" type="ORF">GD597_17685</name>
</gene>